<dbReference type="EMBL" id="WNYA01039950">
    <property type="protein sequence ID" value="KAG8536661.1"/>
    <property type="molecule type" value="Genomic_DNA"/>
</dbReference>
<keyword evidence="2" id="KW-1185">Reference proteome</keyword>
<dbReference type="Proteomes" id="UP000824782">
    <property type="component" value="Unassembled WGS sequence"/>
</dbReference>
<protein>
    <submittedName>
        <fullName evidence="1">Uncharacterized protein</fullName>
    </submittedName>
</protein>
<proteinExistence type="predicted"/>
<dbReference type="AlphaFoldDB" id="A0AAV6YRR6"/>
<gene>
    <name evidence="1" type="ORF">GDO81_025921</name>
</gene>
<organism evidence="1 2">
    <name type="scientific">Engystomops pustulosus</name>
    <name type="common">Tungara frog</name>
    <name type="synonym">Physalaemus pustulosus</name>
    <dbReference type="NCBI Taxonomy" id="76066"/>
    <lineage>
        <taxon>Eukaryota</taxon>
        <taxon>Metazoa</taxon>
        <taxon>Chordata</taxon>
        <taxon>Craniata</taxon>
        <taxon>Vertebrata</taxon>
        <taxon>Euteleostomi</taxon>
        <taxon>Amphibia</taxon>
        <taxon>Batrachia</taxon>
        <taxon>Anura</taxon>
        <taxon>Neobatrachia</taxon>
        <taxon>Hyloidea</taxon>
        <taxon>Leptodactylidae</taxon>
        <taxon>Leiuperinae</taxon>
        <taxon>Engystomops</taxon>
    </lineage>
</organism>
<accession>A0AAV6YRR6</accession>
<evidence type="ECO:0000313" key="2">
    <source>
        <dbReference type="Proteomes" id="UP000824782"/>
    </source>
</evidence>
<comment type="caution">
    <text evidence="1">The sequence shown here is derived from an EMBL/GenBank/DDBJ whole genome shotgun (WGS) entry which is preliminary data.</text>
</comment>
<name>A0AAV6YRR6_ENGPU</name>
<reference evidence="1" key="1">
    <citation type="thesis" date="2020" institute="ProQuest LLC" country="789 East Eisenhower Parkway, Ann Arbor, MI, USA">
        <title>Comparative Genomics and Chromosome Evolution.</title>
        <authorList>
            <person name="Mudd A.B."/>
        </authorList>
    </citation>
    <scope>NUCLEOTIDE SEQUENCE</scope>
    <source>
        <strain evidence="1">237g6f4</strain>
        <tissue evidence="1">Blood</tissue>
    </source>
</reference>
<sequence length="123" mass="13672">MSLHSRKFPALLFNMSQSLLVTPLCQQITSLSLYFIEATVYVQYILLEVEIIAVERNLDLEIGSNLVTMDAQVVAANSLMWSEGEVKTWQRGSGRNYSGGAGALRRSRDGPLLPLLKLSCFYG</sequence>
<evidence type="ECO:0000313" key="1">
    <source>
        <dbReference type="EMBL" id="KAG8536661.1"/>
    </source>
</evidence>